<dbReference type="KEGG" id="kaf:KAFR_0C04530"/>
<keyword evidence="7" id="KW-0540">Nuclease</keyword>
<feature type="domain" description="S1 motif" evidence="17">
    <location>
        <begin position="910"/>
        <end position="1000"/>
    </location>
</feature>
<dbReference type="CDD" id="cd09862">
    <property type="entry name" value="PIN_Rrp44-like"/>
    <property type="match status" value="1"/>
</dbReference>
<evidence type="ECO:0000256" key="2">
    <source>
        <dbReference type="ARBA" id="ARBA00004496"/>
    </source>
</evidence>
<dbReference type="GO" id="GO:0006397">
    <property type="term" value="P:mRNA processing"/>
    <property type="evidence" value="ECO:0007669"/>
    <property type="project" value="EnsemblFungi"/>
</dbReference>
<dbReference type="FunFam" id="2.40.50.700:FF:000001">
    <property type="entry name" value="Exosome complex exonuclease exoribonuclease (Rrp44)"/>
    <property type="match status" value="1"/>
</dbReference>
<keyword evidence="6" id="KW-0698">rRNA processing</keyword>
<evidence type="ECO:0000313" key="18">
    <source>
        <dbReference type="EMBL" id="CCF57444.1"/>
    </source>
</evidence>
<evidence type="ECO:0000256" key="10">
    <source>
        <dbReference type="ARBA" id="ARBA00022835"/>
    </source>
</evidence>
<keyword evidence="11" id="KW-0269">Exonuclease</keyword>
<comment type="cofactor">
    <cofactor evidence="1">
        <name>Mg(2+)</name>
        <dbReference type="ChEBI" id="CHEBI:18420"/>
    </cofactor>
</comment>
<dbReference type="SUPFAM" id="SSF50249">
    <property type="entry name" value="Nucleic acid-binding proteins"/>
    <property type="match status" value="3"/>
</dbReference>
<evidence type="ECO:0000256" key="15">
    <source>
        <dbReference type="ARBA" id="ARBA00081547"/>
    </source>
</evidence>
<dbReference type="GO" id="GO:0000049">
    <property type="term" value="F:tRNA binding"/>
    <property type="evidence" value="ECO:0007669"/>
    <property type="project" value="EnsemblFungi"/>
</dbReference>
<dbReference type="InterPro" id="IPR029060">
    <property type="entry name" value="PIN-like_dom_sf"/>
</dbReference>
<dbReference type="GO" id="GO:0000467">
    <property type="term" value="P:exonucleolytic trimming to generate mature 3'-end of 5.8S rRNA from tricistronic rRNA transcript (SSU-rRNA, 5.8S rRNA, LSU-rRNA)"/>
    <property type="evidence" value="ECO:0007669"/>
    <property type="project" value="EnsemblFungi"/>
</dbReference>
<dbReference type="Pfam" id="PF17215">
    <property type="entry name" value="Rrp44_S1"/>
    <property type="match status" value="1"/>
</dbReference>
<evidence type="ECO:0000256" key="6">
    <source>
        <dbReference type="ARBA" id="ARBA00022552"/>
    </source>
</evidence>
<dbReference type="FunFam" id="3.40.50.1010:FF:000010">
    <property type="entry name" value="Exosome complex exonuclease DIS3"/>
    <property type="match status" value="1"/>
</dbReference>
<dbReference type="GO" id="GO:0000176">
    <property type="term" value="C:nuclear exosome (RNase complex)"/>
    <property type="evidence" value="ECO:0007669"/>
    <property type="project" value="EnsemblFungi"/>
</dbReference>
<dbReference type="InterPro" id="IPR003029">
    <property type="entry name" value="S1_domain"/>
</dbReference>
<dbReference type="InterPro" id="IPR022966">
    <property type="entry name" value="RNase_II/R_CS"/>
</dbReference>
<name>H2ASU4_KAZAF</name>
<dbReference type="PANTHER" id="PTHR23355:SF35">
    <property type="entry name" value="EXOSOME COMPLEX EXONUCLEASE RRP44"/>
    <property type="match status" value="1"/>
</dbReference>
<comment type="subcellular location">
    <subcellularLocation>
        <location evidence="2">Cytoplasm</location>
    </subcellularLocation>
    <subcellularLocation>
        <location evidence="3">Nucleus</location>
        <location evidence="3">Nucleolus</location>
    </subcellularLocation>
</comment>
<evidence type="ECO:0000313" key="19">
    <source>
        <dbReference type="Proteomes" id="UP000005220"/>
    </source>
</evidence>
<dbReference type="Pfam" id="PF00773">
    <property type="entry name" value="RNB"/>
    <property type="match status" value="1"/>
</dbReference>
<dbReference type="InterPro" id="IPR001900">
    <property type="entry name" value="RNase_II/R"/>
</dbReference>
<evidence type="ECO:0000256" key="14">
    <source>
        <dbReference type="ARBA" id="ARBA00077930"/>
    </source>
</evidence>
<evidence type="ECO:0000256" key="9">
    <source>
        <dbReference type="ARBA" id="ARBA00022801"/>
    </source>
</evidence>
<accession>H2ASU4</accession>
<dbReference type="InterPro" id="IPR033771">
    <property type="entry name" value="Rrp44_CSD1"/>
</dbReference>
<evidence type="ECO:0000256" key="13">
    <source>
        <dbReference type="ARBA" id="ARBA00023242"/>
    </source>
</evidence>
<dbReference type="FunCoup" id="H2ASU4">
    <property type="interactions" value="1238"/>
</dbReference>
<evidence type="ECO:0000256" key="1">
    <source>
        <dbReference type="ARBA" id="ARBA00001946"/>
    </source>
</evidence>
<dbReference type="InterPro" id="IPR050180">
    <property type="entry name" value="RNR_Ribonuclease"/>
</dbReference>
<dbReference type="OrthoDB" id="372421at2759"/>
<comment type="similarity">
    <text evidence="4 16">Belongs to the RNR ribonuclease family.</text>
</comment>
<dbReference type="SUPFAM" id="SSF88723">
    <property type="entry name" value="PIN domain-like"/>
    <property type="match status" value="1"/>
</dbReference>
<keyword evidence="12" id="KW-0694">RNA-binding</keyword>
<dbReference type="Gene3D" id="3.40.50.1010">
    <property type="entry name" value="5'-nuclease"/>
    <property type="match status" value="1"/>
</dbReference>
<dbReference type="PANTHER" id="PTHR23355">
    <property type="entry name" value="RIBONUCLEASE"/>
    <property type="match status" value="1"/>
</dbReference>
<dbReference type="GO" id="GO:0000175">
    <property type="term" value="F:3'-5'-RNA exonuclease activity"/>
    <property type="evidence" value="ECO:0007669"/>
    <property type="project" value="EnsemblFungi"/>
</dbReference>
<dbReference type="GO" id="GO:0071038">
    <property type="term" value="P:TRAMP-dependent tRNA surveillance pathway"/>
    <property type="evidence" value="ECO:0007669"/>
    <property type="project" value="EnsemblFungi"/>
</dbReference>
<dbReference type="InterPro" id="IPR012340">
    <property type="entry name" value="NA-bd_OB-fold"/>
</dbReference>
<dbReference type="InParanoid" id="H2ASU4"/>
<dbReference type="FunFam" id="2.40.50.140:FF:000309">
    <property type="entry name" value="Exosome complex exonuclease DIS3"/>
    <property type="match status" value="1"/>
</dbReference>
<evidence type="ECO:0000256" key="5">
    <source>
        <dbReference type="ARBA" id="ARBA00022490"/>
    </source>
</evidence>
<dbReference type="GeneID" id="13885362"/>
<evidence type="ECO:0000256" key="3">
    <source>
        <dbReference type="ARBA" id="ARBA00004604"/>
    </source>
</evidence>
<dbReference type="FunFam" id="2.40.50.690:FF:000005">
    <property type="entry name" value="Exosome complex exonuclease dis3"/>
    <property type="match status" value="1"/>
</dbReference>
<keyword evidence="19" id="KW-1185">Reference proteome</keyword>
<dbReference type="AlphaFoldDB" id="H2ASU4"/>
<dbReference type="GO" id="GO:0070651">
    <property type="term" value="P:nonfunctional rRNA decay"/>
    <property type="evidence" value="ECO:0007669"/>
    <property type="project" value="EnsemblFungi"/>
</dbReference>
<dbReference type="InterPro" id="IPR033770">
    <property type="entry name" value="RRP44_S1"/>
</dbReference>
<dbReference type="Gene3D" id="2.40.50.140">
    <property type="entry name" value="Nucleic acid-binding proteins"/>
    <property type="match status" value="1"/>
</dbReference>
<organism evidence="18 19">
    <name type="scientific">Kazachstania africana (strain ATCC 22294 / BCRC 22015 / CBS 2517 / CECT 1963 / NBRC 1671 / NRRL Y-8276)</name>
    <name type="common">Yeast</name>
    <name type="synonym">Kluyveromyces africanus</name>
    <dbReference type="NCBI Taxonomy" id="1071382"/>
    <lineage>
        <taxon>Eukaryota</taxon>
        <taxon>Fungi</taxon>
        <taxon>Dikarya</taxon>
        <taxon>Ascomycota</taxon>
        <taxon>Saccharomycotina</taxon>
        <taxon>Saccharomycetes</taxon>
        <taxon>Saccharomycetales</taxon>
        <taxon>Saccharomycetaceae</taxon>
        <taxon>Kazachstania</taxon>
    </lineage>
</organism>
<evidence type="ECO:0000256" key="7">
    <source>
        <dbReference type="ARBA" id="ARBA00022722"/>
    </source>
</evidence>
<dbReference type="Gene3D" id="2.40.50.690">
    <property type="match status" value="1"/>
</dbReference>
<dbReference type="InterPro" id="IPR002716">
    <property type="entry name" value="PIN_dom"/>
</dbReference>
<dbReference type="InterPro" id="IPR041505">
    <property type="entry name" value="Dis3_CSD2"/>
</dbReference>
<dbReference type="GO" id="GO:0005730">
    <property type="term" value="C:nucleolus"/>
    <property type="evidence" value="ECO:0007669"/>
    <property type="project" value="UniProtKB-SubCell"/>
</dbReference>
<dbReference type="Pfam" id="PF13638">
    <property type="entry name" value="PIN_4"/>
    <property type="match status" value="1"/>
</dbReference>
<dbReference type="STRING" id="1071382.H2ASU4"/>
<evidence type="ECO:0000256" key="12">
    <source>
        <dbReference type="ARBA" id="ARBA00022884"/>
    </source>
</evidence>
<evidence type="ECO:0000256" key="4">
    <source>
        <dbReference type="ARBA" id="ARBA00005785"/>
    </source>
</evidence>
<dbReference type="eggNOG" id="KOG2102">
    <property type="taxonomic scope" value="Eukaryota"/>
</dbReference>
<evidence type="ECO:0000256" key="8">
    <source>
        <dbReference type="ARBA" id="ARBA00022759"/>
    </source>
</evidence>
<reference evidence="18 19" key="1">
    <citation type="journal article" date="2011" name="Proc. Natl. Acad. Sci. U.S.A.">
        <title>Evolutionary erosion of yeast sex chromosomes by mating-type switching accidents.</title>
        <authorList>
            <person name="Gordon J.L."/>
            <person name="Armisen D."/>
            <person name="Proux-Wera E."/>
            <person name="Oheigeartaigh S.S."/>
            <person name="Byrne K.P."/>
            <person name="Wolfe K.H."/>
        </authorList>
    </citation>
    <scope>NUCLEOTIDE SEQUENCE [LARGE SCALE GENOMIC DNA]</scope>
    <source>
        <strain evidence="19">ATCC 22294 / BCRC 22015 / CBS 2517 / CECT 1963 / NBRC 1671 / NRRL Y-8276</strain>
    </source>
</reference>
<dbReference type="Proteomes" id="UP000005220">
    <property type="component" value="Chromosome 3"/>
</dbReference>
<protein>
    <recommendedName>
        <fullName evidence="15">Chromosome disjunction protein 3</fullName>
    </recommendedName>
    <alternativeName>
        <fullName evidence="14">Ribosomal RNA-processing protein 44</fullName>
    </alternativeName>
</protein>
<dbReference type="GO" id="GO:0004521">
    <property type="term" value="F:RNA endonuclease activity"/>
    <property type="evidence" value="ECO:0007669"/>
    <property type="project" value="EnsemblFungi"/>
</dbReference>
<proteinExistence type="inferred from homology"/>
<dbReference type="GO" id="GO:0071035">
    <property type="term" value="P:nuclear polyadenylation-dependent rRNA catabolic process"/>
    <property type="evidence" value="ECO:0007669"/>
    <property type="project" value="EnsemblFungi"/>
</dbReference>
<dbReference type="Pfam" id="PF17216">
    <property type="entry name" value="Rrp44_CSD1"/>
    <property type="match status" value="1"/>
</dbReference>
<dbReference type="GO" id="GO:0071031">
    <property type="term" value="P:nuclear mRNA surveillance of mRNA 3'-end processing"/>
    <property type="evidence" value="ECO:0007669"/>
    <property type="project" value="TreeGrafter"/>
</dbReference>
<evidence type="ECO:0000256" key="16">
    <source>
        <dbReference type="RuleBase" id="RU003901"/>
    </source>
</evidence>
<dbReference type="SMART" id="SM00955">
    <property type="entry name" value="RNB"/>
    <property type="match status" value="1"/>
</dbReference>
<dbReference type="SMART" id="SM00670">
    <property type="entry name" value="PINc"/>
    <property type="match status" value="1"/>
</dbReference>
<dbReference type="GO" id="GO:0000177">
    <property type="term" value="C:cytoplasmic exosome (RNase complex)"/>
    <property type="evidence" value="ECO:0007669"/>
    <property type="project" value="EnsemblFungi"/>
</dbReference>
<dbReference type="HOGENOM" id="CLU_002333_5_0_1"/>
<dbReference type="Gene3D" id="2.40.50.700">
    <property type="match status" value="1"/>
</dbReference>
<sequence length="1000" mass="113215">MSTQTVLAGRKRLSEGLTVTQKVFVRSRNGGATKIVREHYLRNDIPCFSKACTECSKILVPDANDKLPTFVLSENPAKLGKLGKHYVVVDTNIVLLAMDLLENPNCFFDVIVPQIVLDEVRNRSYPVYTRLRNLCGANDDTKRFIVFHNEFHEMTYVNRKPEESINDRNDRAIRKTCEWYANHLKDQGINIVLLTNDRLNRESVTKKDNFITKSLYQYADTLPNSDEIKDLIPNYDLTDTTNNEIAKEDLAEFTYPEYYSQARILGGLKSGVLYQGNVQISEYNFLEGSVTLPRFSKPVLIVGQENLNRAFNGDQVIVELLPQSEWKAPSSIALDSEHFDVNDNPDIDEESEENVNQNGGASIISDKQRRLLAKDAILAQKAKKVQPTARVVGITRRSWRLYVGQIAPNSVDLQSNGTQNVFVILMDKCLPKIRIRTRRANELLDKRIVIAVDDWPATHKYPLGHFVRDLGGIETVEAETEALLLEHDVEYRPFSRKVLECLPAEGHDWKTPSNIKDPEALANDPLLAKRTDLRDKLICSIDPPGCVDIDDALHAKRLPNGNWEVGVHIADVTHFVKPGTALDAEGASRGTSVYLVDKRIDMLPMLLGTDLCSLKPYVDRFAFSVIWELNEDADIVNVDFTKSVIRSREAFSYEQAQVRIDDSNQKDELTLGMRALLHLSKKLKQKRLDAGALNLASPEVKVHMDSETSDPGEVEIKKLLATNSLVEEFMLLANISVARKIYDAFPQTAMLRRHAAPPSTNFELLNEMLHQRKNMTISLESSKALADSLDRCIDPQDAYFNTLVRIMSTRCMMAAQYFYSGAYSYPDFKHYGLAVDIYTHFTSPIRRYCDVVAHRQLAAAIDYEPLSLMHRDKNKMDMVCRNINKKHRNAQFAGRASIEYYVGQVMRNNESVETGYVIKVFNNGIVVLVPKFGVEGLIRLENLADDVNAAQFDEVEFKLSFTAKGSGEKKNIHVFDKVEVEVKSVLDPVTSKRKAELLLK</sequence>
<dbReference type="GO" id="GO:0043628">
    <property type="term" value="P:regulatory ncRNA 3'-end processing"/>
    <property type="evidence" value="ECO:0007669"/>
    <property type="project" value="EnsemblFungi"/>
</dbReference>
<dbReference type="PROSITE" id="PS01175">
    <property type="entry name" value="RIBONUCLEASE_II"/>
    <property type="match status" value="1"/>
</dbReference>
<keyword evidence="5" id="KW-0963">Cytoplasm</keyword>
<keyword evidence="9" id="KW-0378">Hydrolase</keyword>
<keyword evidence="10" id="KW-0271">Exosome</keyword>
<keyword evidence="13" id="KW-0539">Nucleus</keyword>
<dbReference type="PROSITE" id="PS50126">
    <property type="entry name" value="S1"/>
    <property type="match status" value="1"/>
</dbReference>
<evidence type="ECO:0000259" key="17">
    <source>
        <dbReference type="PROSITE" id="PS50126"/>
    </source>
</evidence>
<dbReference type="EMBL" id="HE650823">
    <property type="protein sequence ID" value="CCF57444.1"/>
    <property type="molecule type" value="Genomic_DNA"/>
</dbReference>
<keyword evidence="8" id="KW-0255">Endonuclease</keyword>
<evidence type="ECO:0000256" key="11">
    <source>
        <dbReference type="ARBA" id="ARBA00022839"/>
    </source>
</evidence>
<dbReference type="Pfam" id="PF17849">
    <property type="entry name" value="OB_Dis3"/>
    <property type="match status" value="1"/>
</dbReference>
<dbReference type="RefSeq" id="XP_003956579.1">
    <property type="nucleotide sequence ID" value="XM_003956530.1"/>
</dbReference>
<gene>
    <name evidence="18" type="primary">KAFR0C04530</name>
    <name evidence="18" type="ORF">KAFR_0C04530</name>
</gene>
<dbReference type="GO" id="GO:0071039">
    <property type="term" value="P:nuclear polyadenylation-dependent CUT catabolic process"/>
    <property type="evidence" value="ECO:0007669"/>
    <property type="project" value="EnsemblFungi"/>
</dbReference>